<dbReference type="AlphaFoldDB" id="A0A432ZIE2"/>
<keyword evidence="2" id="KW-1185">Reference proteome</keyword>
<accession>A0A432ZIE2</accession>
<dbReference type="Proteomes" id="UP000287908">
    <property type="component" value="Unassembled WGS sequence"/>
</dbReference>
<gene>
    <name evidence="1" type="ORF">CWI81_04765</name>
</gene>
<reference evidence="1 2" key="1">
    <citation type="journal article" date="2011" name="Front. Microbiol.">
        <title>Genomic signatures of strain selection and enhancement in Bacillus atrophaeus var. globigii, a historical biowarfare simulant.</title>
        <authorList>
            <person name="Gibbons H.S."/>
            <person name="Broomall S.M."/>
            <person name="McNew L.A."/>
            <person name="Daligault H."/>
            <person name="Chapman C."/>
            <person name="Bruce D."/>
            <person name="Karavis M."/>
            <person name="Krepps M."/>
            <person name="McGregor P.A."/>
            <person name="Hong C."/>
            <person name="Park K.H."/>
            <person name="Akmal A."/>
            <person name="Feldman A."/>
            <person name="Lin J.S."/>
            <person name="Chang W.E."/>
            <person name="Higgs B.W."/>
            <person name="Demirev P."/>
            <person name="Lindquist J."/>
            <person name="Liem A."/>
            <person name="Fochler E."/>
            <person name="Read T.D."/>
            <person name="Tapia R."/>
            <person name="Johnson S."/>
            <person name="Bishop-Lilly K.A."/>
            <person name="Detter C."/>
            <person name="Han C."/>
            <person name="Sozhamannan S."/>
            <person name="Rosenzweig C.N."/>
            <person name="Skowronski E.W."/>
        </authorList>
    </citation>
    <scope>NUCLEOTIDE SEQUENCE [LARGE SCALE GENOMIC DNA]</scope>
    <source>
        <strain evidence="1 2">CL-SP19</strain>
    </source>
</reference>
<evidence type="ECO:0000313" key="1">
    <source>
        <dbReference type="EMBL" id="RUO77795.1"/>
    </source>
</evidence>
<dbReference type="OrthoDB" id="9820018at2"/>
<name>A0A432ZIE2_9GAMM</name>
<organism evidence="1 2">
    <name type="scientific">Idiomarina seosinensis</name>
    <dbReference type="NCBI Taxonomy" id="281739"/>
    <lineage>
        <taxon>Bacteria</taxon>
        <taxon>Pseudomonadati</taxon>
        <taxon>Pseudomonadota</taxon>
        <taxon>Gammaproteobacteria</taxon>
        <taxon>Alteromonadales</taxon>
        <taxon>Idiomarinaceae</taxon>
        <taxon>Idiomarina</taxon>
    </lineage>
</organism>
<dbReference type="EMBL" id="PIQF01000001">
    <property type="protein sequence ID" value="RUO77795.1"/>
    <property type="molecule type" value="Genomic_DNA"/>
</dbReference>
<evidence type="ECO:0000313" key="2">
    <source>
        <dbReference type="Proteomes" id="UP000287908"/>
    </source>
</evidence>
<dbReference type="RefSeq" id="WP_126784095.1">
    <property type="nucleotide sequence ID" value="NZ_PIQF01000001.1"/>
</dbReference>
<proteinExistence type="predicted"/>
<dbReference type="InterPro" id="IPR029063">
    <property type="entry name" value="SAM-dependent_MTases_sf"/>
</dbReference>
<protein>
    <submittedName>
        <fullName evidence="1">Uncharacterized protein</fullName>
    </submittedName>
</protein>
<dbReference type="SUPFAM" id="SSF53335">
    <property type="entry name" value="S-adenosyl-L-methionine-dependent methyltransferases"/>
    <property type="match status" value="1"/>
</dbReference>
<comment type="caution">
    <text evidence="1">The sequence shown here is derived from an EMBL/GenBank/DDBJ whole genome shotgun (WGS) entry which is preliminary data.</text>
</comment>
<sequence>MSQKIQTKLNDSAHICRQQGDKISPCGYHHSRVHCQFAGITEDLLETSQDSFHGFLKQGAATTELAKWFSATYLPAGSWYLVKEQRLWLKQRLIEQFRAHQSAQPLQVMIAGVAGYVHALGQLLIYLEALEQSQAEINIAITFVDRCDFPLKQIAGFLEAIKSKSFFRYKFQIGEDKYACAKGLDKAIRDKRQALARISVDYRLGDLSDPMLFAGEQFDLITEHFMTSLLYKNFDVIQPIRANYAHWLKHQGRLLSADGLRADSDAYQTFVELNRDAGLVVNQQARLPVWDPYGLQQEVFQNILEGNTQRRVAVELDNTLSEFIKQ</sequence>